<comment type="similarity">
    <text evidence="1">Belongs to the ATP-dependent AMP-binding enzyme family.</text>
</comment>
<dbReference type="RefSeq" id="WP_311724376.1">
    <property type="nucleotide sequence ID" value="NZ_JAVRFD010000006.1"/>
</dbReference>
<dbReference type="PANTHER" id="PTHR22754:SF32">
    <property type="entry name" value="DISCO-INTERACTING PROTEIN 2"/>
    <property type="match status" value="1"/>
</dbReference>
<dbReference type="InterPro" id="IPR042099">
    <property type="entry name" value="ANL_N_sf"/>
</dbReference>
<evidence type="ECO:0000256" key="2">
    <source>
        <dbReference type="ARBA" id="ARBA00022598"/>
    </source>
</evidence>
<feature type="domain" description="AMP-dependent synthetase/ligase" evidence="3">
    <location>
        <begin position="69"/>
        <end position="444"/>
    </location>
</feature>
<dbReference type="EMBL" id="JAVRFD010000006">
    <property type="protein sequence ID" value="MDT0543963.1"/>
    <property type="molecule type" value="Genomic_DNA"/>
</dbReference>
<dbReference type="Gene3D" id="3.30.300.30">
    <property type="match status" value="1"/>
</dbReference>
<dbReference type="Gene3D" id="3.40.50.12780">
    <property type="entry name" value="N-terminal domain of ligase-like"/>
    <property type="match status" value="1"/>
</dbReference>
<dbReference type="SUPFAM" id="SSF56801">
    <property type="entry name" value="Acetyl-CoA synthetase-like"/>
    <property type="match status" value="1"/>
</dbReference>
<keyword evidence="5" id="KW-1185">Reference proteome</keyword>
<dbReference type="InterPro" id="IPR045851">
    <property type="entry name" value="AMP-bd_C_sf"/>
</dbReference>
<proteinExistence type="inferred from homology"/>
<reference evidence="4" key="1">
    <citation type="submission" date="2024-05" db="EMBL/GenBank/DDBJ databases">
        <title>30 novel species of actinomycetes from the DSMZ collection.</title>
        <authorList>
            <person name="Nouioui I."/>
        </authorList>
    </citation>
    <scope>NUCLEOTIDE SEQUENCE</scope>
    <source>
        <strain evidence="4">DSM 41529</strain>
    </source>
</reference>
<evidence type="ECO:0000313" key="5">
    <source>
        <dbReference type="Proteomes" id="UP001180754"/>
    </source>
</evidence>
<dbReference type="PANTHER" id="PTHR22754">
    <property type="entry name" value="DISCO-INTERACTING PROTEIN 2 DIP2 -RELATED"/>
    <property type="match status" value="1"/>
</dbReference>
<gene>
    <name evidence="4" type="ORF">RND15_14810</name>
</gene>
<sequence length="606" mass="65160">MPKVCGFAPSGWGRSHRRWPREGFGTLSDWRHEILAPAASATTPYDWLIRNAVDCPRSPAFGHWHDGGVDGLYTFPQLLDQVHKAGAGLKKEGVGPQDRVLLSLPNGVGFVVGLLACLGLAAIPVPAPVPSLGRPEAFRERLLRITADCRPTLVITSADWMQQVEGVVGEAEFGVRVVDVESLPERSDAPFERRPAGPVALLQYTSGSTTRPRGVMVTSQNLHESCQQAAKRYGEGPTDSVITWVPLYHDMGLITGVMRPLFSGYPSYFMSPQEFVRRPATWLEAISACGATLGSAPNFAYDYCVRKISKEQAARLDLRSWRIARNASEVVRPETVQRFTECFAAAGLRQSAMSPSYGLAEATLAVTASAPDVPAARITVDRSALQAGRVVQVTGSAPDSEASVSLISSGTPVADTHLRIVPDVAGSDVGEIHVRGPQISPGYWSMESGQHASGEHRWLETGDLGFLCEGQLFVLGRKDDTLTIRGRNHHSADITTVCGALPGVRHGRIAAFAGPGRVHDGVGVVLEVTRDFERSEPDWARLAASVTEALARRLELGVQFVGLVGPGQLPVTTSGKVRSSEVGRRVVAGRMSFLFQWQAPAGGLVS</sequence>
<evidence type="ECO:0000259" key="3">
    <source>
        <dbReference type="Pfam" id="PF00501"/>
    </source>
</evidence>
<dbReference type="Proteomes" id="UP001180754">
    <property type="component" value="Unassembled WGS sequence"/>
</dbReference>
<organism evidence="4 5">
    <name type="scientific">Streptomyces lonegramiae</name>
    <dbReference type="NCBI Taxonomy" id="3075524"/>
    <lineage>
        <taxon>Bacteria</taxon>
        <taxon>Bacillati</taxon>
        <taxon>Actinomycetota</taxon>
        <taxon>Actinomycetes</taxon>
        <taxon>Kitasatosporales</taxon>
        <taxon>Streptomycetaceae</taxon>
        <taxon>Streptomyces</taxon>
    </lineage>
</organism>
<evidence type="ECO:0000313" key="4">
    <source>
        <dbReference type="EMBL" id="MDT0543963.1"/>
    </source>
</evidence>
<dbReference type="InterPro" id="IPR000873">
    <property type="entry name" value="AMP-dep_synth/lig_dom"/>
</dbReference>
<dbReference type="InterPro" id="IPR040097">
    <property type="entry name" value="FAAL/FAAC"/>
</dbReference>
<dbReference type="GO" id="GO:0016874">
    <property type="term" value="F:ligase activity"/>
    <property type="evidence" value="ECO:0007669"/>
    <property type="project" value="UniProtKB-KW"/>
</dbReference>
<comment type="caution">
    <text evidence="4">The sequence shown here is derived from an EMBL/GenBank/DDBJ whole genome shotgun (WGS) entry which is preliminary data.</text>
</comment>
<protein>
    <submittedName>
        <fullName evidence="4">Fatty acyl-AMP ligase</fullName>
    </submittedName>
</protein>
<keyword evidence="2 4" id="KW-0436">Ligase</keyword>
<dbReference type="CDD" id="cd05931">
    <property type="entry name" value="FAAL"/>
    <property type="match status" value="1"/>
</dbReference>
<accession>A0ABU2XDH1</accession>
<dbReference type="Pfam" id="PF00501">
    <property type="entry name" value="AMP-binding"/>
    <property type="match status" value="1"/>
</dbReference>
<name>A0ABU2XDH1_9ACTN</name>
<evidence type="ECO:0000256" key="1">
    <source>
        <dbReference type="ARBA" id="ARBA00006432"/>
    </source>
</evidence>